<dbReference type="EMBL" id="CR382137">
    <property type="protein sequence ID" value="CAG88575.2"/>
    <property type="molecule type" value="Genomic_DNA"/>
</dbReference>
<dbReference type="OMA" id="NDQHEYL"/>
<accession>Q6BNC9</accession>
<proteinExistence type="predicted"/>
<dbReference type="OrthoDB" id="4027660at2759"/>
<organism evidence="1 2">
    <name type="scientific">Debaryomyces hansenii (strain ATCC 36239 / CBS 767 / BCRC 21394 / JCM 1990 / NBRC 0083 / IGC 2968)</name>
    <name type="common">Yeast</name>
    <name type="synonym">Torulaspora hansenii</name>
    <dbReference type="NCBI Taxonomy" id="284592"/>
    <lineage>
        <taxon>Eukaryota</taxon>
        <taxon>Fungi</taxon>
        <taxon>Dikarya</taxon>
        <taxon>Ascomycota</taxon>
        <taxon>Saccharomycotina</taxon>
        <taxon>Pichiomycetes</taxon>
        <taxon>Debaryomycetaceae</taxon>
        <taxon>Debaryomyces</taxon>
    </lineage>
</organism>
<dbReference type="VEuPathDB" id="FungiDB:DEHA2E22792g"/>
<dbReference type="GeneID" id="2903006"/>
<protein>
    <submittedName>
        <fullName evidence="1">DEHA2E22792p</fullName>
    </submittedName>
</protein>
<evidence type="ECO:0000313" key="1">
    <source>
        <dbReference type="EMBL" id="CAG88575.2"/>
    </source>
</evidence>
<reference evidence="1 2" key="1">
    <citation type="journal article" date="2004" name="Nature">
        <title>Genome evolution in yeasts.</title>
        <authorList>
            <consortium name="Genolevures"/>
            <person name="Dujon B."/>
            <person name="Sherman D."/>
            <person name="Fischer G."/>
            <person name="Durrens P."/>
            <person name="Casaregola S."/>
            <person name="Lafontaine I."/>
            <person name="de Montigny J."/>
            <person name="Marck C."/>
            <person name="Neuveglise C."/>
            <person name="Talla E."/>
            <person name="Goffard N."/>
            <person name="Frangeul L."/>
            <person name="Aigle M."/>
            <person name="Anthouard V."/>
            <person name="Babour A."/>
            <person name="Barbe V."/>
            <person name="Barnay S."/>
            <person name="Blanchin S."/>
            <person name="Beckerich J.M."/>
            <person name="Beyne E."/>
            <person name="Bleykasten C."/>
            <person name="Boisrame A."/>
            <person name="Boyer J."/>
            <person name="Cattolico L."/>
            <person name="Confanioleri F."/>
            <person name="de Daruvar A."/>
            <person name="Despons L."/>
            <person name="Fabre E."/>
            <person name="Fairhead C."/>
            <person name="Ferry-Dumazet H."/>
            <person name="Groppi A."/>
            <person name="Hantraye F."/>
            <person name="Hennequin C."/>
            <person name="Jauniaux N."/>
            <person name="Joyet P."/>
            <person name="Kachouri R."/>
            <person name="Kerrest A."/>
            <person name="Koszul R."/>
            <person name="Lemaire M."/>
            <person name="Lesur I."/>
            <person name="Ma L."/>
            <person name="Muller H."/>
            <person name="Nicaud J.M."/>
            <person name="Nikolski M."/>
            <person name="Oztas S."/>
            <person name="Ozier-Kalogeropoulos O."/>
            <person name="Pellenz S."/>
            <person name="Potier S."/>
            <person name="Richard G.F."/>
            <person name="Straub M.L."/>
            <person name="Suleau A."/>
            <person name="Swennene D."/>
            <person name="Tekaia F."/>
            <person name="Wesolowski-Louvel M."/>
            <person name="Westhof E."/>
            <person name="Wirth B."/>
            <person name="Zeniou-Meyer M."/>
            <person name="Zivanovic I."/>
            <person name="Bolotin-Fukuhara M."/>
            <person name="Thierry A."/>
            <person name="Bouchier C."/>
            <person name="Caudron B."/>
            <person name="Scarpelli C."/>
            <person name="Gaillardin C."/>
            <person name="Weissenbach J."/>
            <person name="Wincker P."/>
            <person name="Souciet J.L."/>
        </authorList>
    </citation>
    <scope>NUCLEOTIDE SEQUENCE [LARGE SCALE GENOMIC DNA]</scope>
    <source>
        <strain evidence="2">ATCC 36239 / CBS 767 / BCRC 21394 / JCM 1990 / NBRC 0083 / IGC 2968</strain>
    </source>
</reference>
<name>Q6BNC9_DEBHA</name>
<dbReference type="RefSeq" id="XP_460291.2">
    <property type="nucleotide sequence ID" value="XM_460291.1"/>
</dbReference>
<dbReference type="eggNOG" id="ENOG502RQEY">
    <property type="taxonomic scope" value="Eukaryota"/>
</dbReference>
<dbReference type="KEGG" id="dha:DEHA2E22792g"/>
<dbReference type="HOGENOM" id="CLU_432122_0_0_1"/>
<sequence>MYSSRSQLKPMLEARNVESSLIDSQFKNSSLVYHCIRAKSSLTSYIHSNNSPDLAQEVQHRLIKINRQIDLNISEIAKSQQNVLLLLEHDLYYLLANLGILKIPRALFDQQILLFKRLVNNLLIEHETNAMLPLVKALQNPKTAEKVSKCFGIYLVEYTNYDEVNIFHLNFIVSFIPKILKVYKRFPRLLEIWLQYSCQDVITIETLTGQIALPLEHGLDNRKYFPLYDLLYSLLFTEDCKDQIIETYFLELIVILNNSEFPFLFQWLRQFSDISRCFINRFAYIFNEACIGQDERNILEYQRFLMAFNKVLVSLSLEFREQCLSDFELQFFSKLLQHTEADNSNIVYIFLIKTIDAMLPFISNSIFKDFITELFQSKIFSQRLDDCFSQPKYSECKILFLALFNKILETNCSHLVKDLFCFKDRIKEKKKSSCKPNKNLSMKAMQISKLKYNEGERQNSFLSILQKFQAKSPQDEYLVYDDEKLIPRLISESLLTFFQNKYECNKLLIALVINLLSFERGIIYNVYSKDVRSKYSDIENIMEFLFDAFLNYNDIINEHNERKYLTMDSAMISQNDQHEYLRPTPKFLERLSPLECNIGTSDVNHGSLISNMNCFQDFLNDIFYCIKIRHIIT</sequence>
<dbReference type="AlphaFoldDB" id="Q6BNC9"/>
<keyword evidence="2" id="KW-1185">Reference proteome</keyword>
<dbReference type="Proteomes" id="UP000000599">
    <property type="component" value="Chromosome E"/>
</dbReference>
<gene>
    <name evidence="1" type="ordered locus">DEHA2E22792g</name>
</gene>
<evidence type="ECO:0000313" key="2">
    <source>
        <dbReference type="Proteomes" id="UP000000599"/>
    </source>
</evidence>
<dbReference type="InParanoid" id="Q6BNC9"/>